<evidence type="ECO:0000313" key="4">
    <source>
        <dbReference type="Proteomes" id="UP000280834"/>
    </source>
</evidence>
<dbReference type="WBParaSite" id="BTMF_0001520601-mRNA-1">
    <property type="protein sequence ID" value="BTMF_0001520601-mRNA-1"/>
    <property type="gene ID" value="BTMF_0001520601"/>
</dbReference>
<sequence>MEHASLDTLSAQIADMSFTDIFIFILIGATIGIMLAMLVIVYMCKAIRSRHYIDVPLNYRPMVIPSKNSPSFSKMNGFDGNSGKAKQKVTFQNFKI</sequence>
<dbReference type="EMBL" id="UZAG01019861">
    <property type="protein sequence ID" value="VDO45065.1"/>
    <property type="molecule type" value="Genomic_DNA"/>
</dbReference>
<accession>A0A0R3R5B6</accession>
<feature type="region of interest" description="Disordered" evidence="1">
    <location>
        <begin position="77"/>
        <end position="96"/>
    </location>
</feature>
<keyword evidence="2" id="KW-0472">Membrane</keyword>
<proteinExistence type="predicted"/>
<keyword evidence="2" id="KW-1133">Transmembrane helix</keyword>
<dbReference type="Proteomes" id="UP000280834">
    <property type="component" value="Unassembled WGS sequence"/>
</dbReference>
<reference evidence="5" key="1">
    <citation type="submission" date="2017-02" db="UniProtKB">
        <authorList>
            <consortium name="WormBaseParasite"/>
        </authorList>
    </citation>
    <scope>IDENTIFICATION</scope>
</reference>
<evidence type="ECO:0000256" key="1">
    <source>
        <dbReference type="SAM" id="MobiDB-lite"/>
    </source>
</evidence>
<organism evidence="5">
    <name type="scientific">Brugia timori</name>
    <dbReference type="NCBI Taxonomy" id="42155"/>
    <lineage>
        <taxon>Eukaryota</taxon>
        <taxon>Metazoa</taxon>
        <taxon>Ecdysozoa</taxon>
        <taxon>Nematoda</taxon>
        <taxon>Chromadorea</taxon>
        <taxon>Rhabditida</taxon>
        <taxon>Spirurina</taxon>
        <taxon>Spiruromorpha</taxon>
        <taxon>Filarioidea</taxon>
        <taxon>Onchocercidae</taxon>
        <taxon>Brugia</taxon>
    </lineage>
</organism>
<protein>
    <submittedName>
        <fullName evidence="3 5">Uncharacterized protein</fullName>
    </submittedName>
</protein>
<evidence type="ECO:0000313" key="5">
    <source>
        <dbReference type="WBParaSite" id="BTMF_0001520601-mRNA-1"/>
    </source>
</evidence>
<dbReference type="AlphaFoldDB" id="A0A0R3R5B6"/>
<evidence type="ECO:0000256" key="2">
    <source>
        <dbReference type="SAM" id="Phobius"/>
    </source>
</evidence>
<feature type="transmembrane region" description="Helical" evidence="2">
    <location>
        <begin position="21"/>
        <end position="44"/>
    </location>
</feature>
<gene>
    <name evidence="3" type="ORF">BTMF_LOCUS13201</name>
</gene>
<evidence type="ECO:0000313" key="3">
    <source>
        <dbReference type="EMBL" id="VDO45065.1"/>
    </source>
</evidence>
<reference evidence="3 4" key="2">
    <citation type="submission" date="2018-11" db="EMBL/GenBank/DDBJ databases">
        <authorList>
            <consortium name="Pathogen Informatics"/>
        </authorList>
    </citation>
    <scope>NUCLEOTIDE SEQUENCE [LARGE SCALE GENOMIC DNA]</scope>
</reference>
<name>A0A0R3R5B6_9BILA</name>
<keyword evidence="2" id="KW-0812">Transmembrane</keyword>
<keyword evidence="4" id="KW-1185">Reference proteome</keyword>